<evidence type="ECO:0000313" key="3">
    <source>
        <dbReference type="EMBL" id="KAF9615030.1"/>
    </source>
</evidence>
<proteinExistence type="predicted"/>
<sequence length="139" mass="15324">MGIVKGIVNPICDDVMAVDWVANVVGPVVIRPGAVMRFNILKLKEGVGENEKEQVLKVIGEVKEHFGSIEQISYGENFQIARGKGFSIASLAVFPGLEELEEVDKNEEVVKEHKEKVRELLDGVIVLDYVVHTPQSANL</sequence>
<dbReference type="InterPro" id="IPR011008">
    <property type="entry name" value="Dimeric_a/b-barrel"/>
</dbReference>
<dbReference type="InterPro" id="IPR044662">
    <property type="entry name" value="HS1/DABB1-like"/>
</dbReference>
<accession>A0A835IBL8</accession>
<comment type="subunit">
    <text evidence="1">Homodimer.</text>
</comment>
<dbReference type="Proteomes" id="UP000631114">
    <property type="component" value="Unassembled WGS sequence"/>
</dbReference>
<dbReference type="AlphaFoldDB" id="A0A835IBL8"/>
<dbReference type="CDD" id="cd00299">
    <property type="entry name" value="GST_C_family"/>
    <property type="match status" value="1"/>
</dbReference>
<dbReference type="EMBL" id="JADFTS010000003">
    <property type="protein sequence ID" value="KAF9615030.1"/>
    <property type="molecule type" value="Genomic_DNA"/>
</dbReference>
<dbReference type="PROSITE" id="PS51502">
    <property type="entry name" value="S_R_A_B_BARREL"/>
    <property type="match status" value="1"/>
</dbReference>
<evidence type="ECO:0000313" key="4">
    <source>
        <dbReference type="Proteomes" id="UP000631114"/>
    </source>
</evidence>
<reference evidence="3 4" key="1">
    <citation type="submission" date="2020-10" db="EMBL/GenBank/DDBJ databases">
        <title>The Coptis chinensis genome and diversification of protoberbering-type alkaloids.</title>
        <authorList>
            <person name="Wang B."/>
            <person name="Shu S."/>
            <person name="Song C."/>
            <person name="Liu Y."/>
        </authorList>
    </citation>
    <scope>NUCLEOTIDE SEQUENCE [LARGE SCALE GENOMIC DNA]</scope>
    <source>
        <strain evidence="3">HL-2020</strain>
        <tissue evidence="3">Leaf</tissue>
    </source>
</reference>
<dbReference type="Pfam" id="PF07876">
    <property type="entry name" value="Dabb"/>
    <property type="match status" value="1"/>
</dbReference>
<dbReference type="PANTHER" id="PTHR33178">
    <property type="match status" value="1"/>
</dbReference>
<dbReference type="SMART" id="SM00886">
    <property type="entry name" value="Dabb"/>
    <property type="match status" value="1"/>
</dbReference>
<dbReference type="OrthoDB" id="42919at2759"/>
<feature type="domain" description="Stress-response A/B barrel" evidence="2">
    <location>
        <begin position="35"/>
        <end position="129"/>
    </location>
</feature>
<keyword evidence="4" id="KW-1185">Reference proteome</keyword>
<organism evidence="3 4">
    <name type="scientific">Coptis chinensis</name>
    <dbReference type="NCBI Taxonomy" id="261450"/>
    <lineage>
        <taxon>Eukaryota</taxon>
        <taxon>Viridiplantae</taxon>
        <taxon>Streptophyta</taxon>
        <taxon>Embryophyta</taxon>
        <taxon>Tracheophyta</taxon>
        <taxon>Spermatophyta</taxon>
        <taxon>Magnoliopsida</taxon>
        <taxon>Ranunculales</taxon>
        <taxon>Ranunculaceae</taxon>
        <taxon>Coptidoideae</taxon>
        <taxon>Coptis</taxon>
    </lineage>
</organism>
<gene>
    <name evidence="3" type="ORF">IFM89_021601</name>
</gene>
<comment type="caution">
    <text evidence="3">The sequence shown here is derived from an EMBL/GenBank/DDBJ whole genome shotgun (WGS) entry which is preliminary data.</text>
</comment>
<dbReference type="SUPFAM" id="SSF54909">
    <property type="entry name" value="Dimeric alpha+beta barrel"/>
    <property type="match status" value="1"/>
</dbReference>
<protein>
    <recommendedName>
        <fullName evidence="2">Stress-response A/B barrel domain-containing protein</fullName>
    </recommendedName>
</protein>
<dbReference type="PANTHER" id="PTHR33178:SF3">
    <property type="entry name" value="STRESS-RESPONSE A_B BARREL DOMAIN-CONTAINING PROTEIN UP3"/>
    <property type="match status" value="1"/>
</dbReference>
<name>A0A835IBL8_9MAGN</name>
<evidence type="ECO:0000259" key="2">
    <source>
        <dbReference type="PROSITE" id="PS51502"/>
    </source>
</evidence>
<dbReference type="Gene3D" id="3.30.70.100">
    <property type="match status" value="1"/>
</dbReference>
<dbReference type="InterPro" id="IPR013097">
    <property type="entry name" value="Dabb"/>
</dbReference>
<evidence type="ECO:0000256" key="1">
    <source>
        <dbReference type="ARBA" id="ARBA00011738"/>
    </source>
</evidence>